<dbReference type="InterPro" id="IPR055361">
    <property type="entry name" value="tRNA_methyltr_TrmB_bact"/>
</dbReference>
<protein>
    <recommendedName>
        <fullName evidence="2">tRNA (guanine(46)-N(7))-methyltransferase</fullName>
        <ecNumber evidence="2">2.1.1.33</ecNumber>
    </recommendedName>
</protein>
<evidence type="ECO:0000313" key="8">
    <source>
        <dbReference type="EMBL" id="TFJ85648.1"/>
    </source>
</evidence>
<evidence type="ECO:0000256" key="6">
    <source>
        <dbReference type="ARBA" id="ARBA00022694"/>
    </source>
</evidence>
<gene>
    <name evidence="8" type="ORF">NSK_003156</name>
</gene>
<organism evidence="8 9">
    <name type="scientific">Nannochloropsis salina CCMP1776</name>
    <dbReference type="NCBI Taxonomy" id="1027361"/>
    <lineage>
        <taxon>Eukaryota</taxon>
        <taxon>Sar</taxon>
        <taxon>Stramenopiles</taxon>
        <taxon>Ochrophyta</taxon>
        <taxon>Eustigmatophyceae</taxon>
        <taxon>Eustigmatales</taxon>
        <taxon>Monodopsidaceae</taxon>
        <taxon>Microchloropsis</taxon>
        <taxon>Microchloropsis salina</taxon>
    </lineage>
</organism>
<accession>A0A4D9DAK7</accession>
<dbReference type="PANTHER" id="PTHR23417">
    <property type="entry name" value="3-DEOXY-D-MANNO-OCTULOSONIC-ACID TRANSFERASE/TRNA GUANINE-N 7 - -METHYLTRANSFERASE"/>
    <property type="match status" value="1"/>
</dbReference>
<evidence type="ECO:0000256" key="3">
    <source>
        <dbReference type="ARBA" id="ARBA00022603"/>
    </source>
</evidence>
<dbReference type="CDD" id="cd02440">
    <property type="entry name" value="AdoMet_MTases"/>
    <property type="match status" value="1"/>
</dbReference>
<dbReference type="EMBL" id="SDOX01000011">
    <property type="protein sequence ID" value="TFJ85648.1"/>
    <property type="molecule type" value="Genomic_DNA"/>
</dbReference>
<proteinExistence type="inferred from homology"/>
<dbReference type="HAMAP" id="MF_01057">
    <property type="entry name" value="tRNA_methyltr_TrmB"/>
    <property type="match status" value="1"/>
</dbReference>
<dbReference type="AlphaFoldDB" id="A0A4D9DAK7"/>
<dbReference type="GO" id="GO:0043527">
    <property type="term" value="C:tRNA methyltransferase complex"/>
    <property type="evidence" value="ECO:0007669"/>
    <property type="project" value="TreeGrafter"/>
</dbReference>
<comment type="caution">
    <text evidence="8">The sequence shown here is derived from an EMBL/GenBank/DDBJ whole genome shotgun (WGS) entry which is preliminary data.</text>
</comment>
<dbReference type="OrthoDB" id="197052at2759"/>
<dbReference type="EC" id="2.1.1.33" evidence="2"/>
<evidence type="ECO:0000313" key="9">
    <source>
        <dbReference type="Proteomes" id="UP000355283"/>
    </source>
</evidence>
<dbReference type="SUPFAM" id="SSF53335">
    <property type="entry name" value="S-adenosyl-L-methionine-dependent methyltransferases"/>
    <property type="match status" value="1"/>
</dbReference>
<reference evidence="8 9" key="1">
    <citation type="submission" date="2019-01" db="EMBL/GenBank/DDBJ databases">
        <title>Nuclear Genome Assembly of the Microalgal Biofuel strain Nannochloropsis salina CCMP1776.</title>
        <authorList>
            <person name="Hovde B."/>
        </authorList>
    </citation>
    <scope>NUCLEOTIDE SEQUENCE [LARGE SCALE GENOMIC DNA]</scope>
    <source>
        <strain evidence="8 9">CCMP1776</strain>
    </source>
</reference>
<dbReference type="PANTHER" id="PTHR23417:SF14">
    <property type="entry name" value="PENTACOTRIPEPTIDE-REPEAT REGION OF PRORP DOMAIN-CONTAINING PROTEIN"/>
    <property type="match status" value="1"/>
</dbReference>
<dbReference type="InterPro" id="IPR003358">
    <property type="entry name" value="tRNA_(Gua-N-7)_MeTrfase_Trmb"/>
</dbReference>
<keyword evidence="9" id="KW-1185">Reference proteome</keyword>
<dbReference type="Gene3D" id="3.40.50.150">
    <property type="entry name" value="Vaccinia Virus protein VP39"/>
    <property type="match status" value="1"/>
</dbReference>
<sequence>MSTVGEGVLPATSSASVKESLYGVWESASVAEVEIEGLDTYDEDTDEEEVADVSSGNPKRSAAERKRWRNLQKKPGWYRRVSRWMSKGNKKRLRALWPVYGITPPPWQVPMDIPTLFGSTGEVTKVVVDVGFGDGLALVNKALELQESAPEVAFLGCEWHQGSVGAALTRLNDTGVTNVRVLRGDFLHHLRAGWFGPDAVDEVCIFFPDPWPRAEDHERRVINSASVSMMARCLKPGGFLHVATDVREYAVWVGAVLEKEAGEWEACAVPRESALYRSSDQTDVEDGPHYHKDTGDLSDIYGLLPARPRWRPLTRYENRGIRELNHKIYDSCFRRKTPRAVM</sequence>
<dbReference type="InterPro" id="IPR029063">
    <property type="entry name" value="SAM-dependent_MTases_sf"/>
</dbReference>
<evidence type="ECO:0000256" key="2">
    <source>
        <dbReference type="ARBA" id="ARBA00011977"/>
    </source>
</evidence>
<evidence type="ECO:0000256" key="5">
    <source>
        <dbReference type="ARBA" id="ARBA00022691"/>
    </source>
</evidence>
<dbReference type="PROSITE" id="PS51625">
    <property type="entry name" value="SAM_MT_TRMB"/>
    <property type="match status" value="1"/>
</dbReference>
<dbReference type="Pfam" id="PF02390">
    <property type="entry name" value="Methyltransf_4"/>
    <property type="match status" value="1"/>
</dbReference>
<comment type="catalytic activity">
    <reaction evidence="1">
        <text>guanosine(46) in tRNA + S-adenosyl-L-methionine = N(7)-methylguanosine(46) in tRNA + S-adenosyl-L-homocysteine</text>
        <dbReference type="Rhea" id="RHEA:42708"/>
        <dbReference type="Rhea" id="RHEA-COMP:10188"/>
        <dbReference type="Rhea" id="RHEA-COMP:10189"/>
        <dbReference type="ChEBI" id="CHEBI:57856"/>
        <dbReference type="ChEBI" id="CHEBI:59789"/>
        <dbReference type="ChEBI" id="CHEBI:74269"/>
        <dbReference type="ChEBI" id="CHEBI:74480"/>
        <dbReference type="EC" id="2.1.1.33"/>
    </reaction>
</comment>
<keyword evidence="6" id="KW-0819">tRNA processing</keyword>
<evidence type="ECO:0000256" key="4">
    <source>
        <dbReference type="ARBA" id="ARBA00022679"/>
    </source>
</evidence>
<dbReference type="GO" id="GO:0008176">
    <property type="term" value="F:tRNA (guanine(46)-N7)-methyltransferase activity"/>
    <property type="evidence" value="ECO:0007669"/>
    <property type="project" value="UniProtKB-EC"/>
</dbReference>
<feature type="region of interest" description="Disordered" evidence="7">
    <location>
        <begin position="44"/>
        <end position="65"/>
    </location>
</feature>
<evidence type="ECO:0000256" key="7">
    <source>
        <dbReference type="SAM" id="MobiDB-lite"/>
    </source>
</evidence>
<dbReference type="Proteomes" id="UP000355283">
    <property type="component" value="Unassembled WGS sequence"/>
</dbReference>
<evidence type="ECO:0000256" key="1">
    <source>
        <dbReference type="ARBA" id="ARBA00000142"/>
    </source>
</evidence>
<keyword evidence="5" id="KW-0949">S-adenosyl-L-methionine</keyword>
<name>A0A4D9DAK7_9STRA</name>
<keyword evidence="4" id="KW-0808">Transferase</keyword>
<keyword evidence="3" id="KW-0489">Methyltransferase</keyword>